<dbReference type="InterPro" id="IPR017927">
    <property type="entry name" value="FAD-bd_FR_type"/>
</dbReference>
<evidence type="ECO:0000256" key="2">
    <source>
        <dbReference type="ARBA" id="ARBA00034078"/>
    </source>
</evidence>
<comment type="caution">
    <text evidence="5">The sequence shown here is derived from an EMBL/GenBank/DDBJ whole genome shotgun (WGS) entry which is preliminary data.</text>
</comment>
<dbReference type="PROSITE" id="PS51384">
    <property type="entry name" value="FAD_FR"/>
    <property type="match status" value="1"/>
</dbReference>
<feature type="domain" description="FAD-binding FR-type" evidence="4">
    <location>
        <begin position="100"/>
        <end position="200"/>
    </location>
</feature>
<dbReference type="Pfam" id="PF00970">
    <property type="entry name" value="FAD_binding_6"/>
    <property type="match status" value="1"/>
</dbReference>
<evidence type="ECO:0000313" key="6">
    <source>
        <dbReference type="Proteomes" id="UP001595457"/>
    </source>
</evidence>
<dbReference type="InterPro" id="IPR001433">
    <property type="entry name" value="OxRdtase_FAD/NAD-bd"/>
</dbReference>
<dbReference type="InterPro" id="IPR039261">
    <property type="entry name" value="FNR_nucleotide-bd"/>
</dbReference>
<dbReference type="PANTHER" id="PTHR47354:SF5">
    <property type="entry name" value="PROTEIN RFBI"/>
    <property type="match status" value="1"/>
</dbReference>
<dbReference type="PRINTS" id="PR00410">
    <property type="entry name" value="PHEHYDRXLASE"/>
</dbReference>
<evidence type="ECO:0000256" key="1">
    <source>
        <dbReference type="ARBA" id="ARBA00023014"/>
    </source>
</evidence>
<dbReference type="Gene3D" id="2.40.30.10">
    <property type="entry name" value="Translation factors"/>
    <property type="match status" value="1"/>
</dbReference>
<dbReference type="Proteomes" id="UP001595457">
    <property type="component" value="Unassembled WGS sequence"/>
</dbReference>
<dbReference type="CDD" id="cd00207">
    <property type="entry name" value="fer2"/>
    <property type="match status" value="1"/>
</dbReference>
<dbReference type="SUPFAM" id="SSF63380">
    <property type="entry name" value="Riboflavin synthase domain-like"/>
    <property type="match status" value="1"/>
</dbReference>
<dbReference type="Gene3D" id="3.40.50.80">
    <property type="entry name" value="Nucleotide-binding domain of ferredoxin-NADP reductase (FNR) module"/>
    <property type="match status" value="1"/>
</dbReference>
<dbReference type="RefSeq" id="WP_377814474.1">
    <property type="nucleotide sequence ID" value="NZ_JBHRSJ010000021.1"/>
</dbReference>
<dbReference type="InterPro" id="IPR036010">
    <property type="entry name" value="2Fe-2S_ferredoxin-like_sf"/>
</dbReference>
<dbReference type="InterPro" id="IPR006058">
    <property type="entry name" value="2Fe2S_fd_BS"/>
</dbReference>
<dbReference type="SUPFAM" id="SSF52343">
    <property type="entry name" value="Ferredoxin reductase-like, C-terminal NADP-linked domain"/>
    <property type="match status" value="1"/>
</dbReference>
<dbReference type="SUPFAM" id="SSF54292">
    <property type="entry name" value="2Fe-2S ferredoxin-like"/>
    <property type="match status" value="1"/>
</dbReference>
<dbReference type="InterPro" id="IPR001709">
    <property type="entry name" value="Flavoprot_Pyr_Nucl_cyt_Rdtase"/>
</dbReference>
<reference evidence="6" key="1">
    <citation type="journal article" date="2019" name="Int. J. Syst. Evol. Microbiol.">
        <title>The Global Catalogue of Microorganisms (GCM) 10K type strain sequencing project: providing services to taxonomists for standard genome sequencing and annotation.</title>
        <authorList>
            <consortium name="The Broad Institute Genomics Platform"/>
            <consortium name="The Broad Institute Genome Sequencing Center for Infectious Disease"/>
            <person name="Wu L."/>
            <person name="Ma J."/>
        </authorList>
    </citation>
    <scope>NUCLEOTIDE SEQUENCE [LARGE SCALE GENOMIC DNA]</scope>
    <source>
        <strain evidence="6">KCTC 62195</strain>
    </source>
</reference>
<dbReference type="Pfam" id="PF00111">
    <property type="entry name" value="Fer2"/>
    <property type="match status" value="1"/>
</dbReference>
<keyword evidence="1" id="KW-0408">Iron</keyword>
<dbReference type="EMBL" id="JBHRSJ010000021">
    <property type="protein sequence ID" value="MFC2972824.1"/>
    <property type="molecule type" value="Genomic_DNA"/>
</dbReference>
<dbReference type="PRINTS" id="PR00371">
    <property type="entry name" value="FPNCR"/>
</dbReference>
<accession>A0ABV7ATI1</accession>
<evidence type="ECO:0000259" key="4">
    <source>
        <dbReference type="PROSITE" id="PS51384"/>
    </source>
</evidence>
<name>A0ABV7ATI1_9GAMM</name>
<dbReference type="CDD" id="cd06189">
    <property type="entry name" value="flavin_oxioreductase"/>
    <property type="match status" value="1"/>
</dbReference>
<organism evidence="5 6">
    <name type="scientific">Azotobacter bryophylli</name>
    <dbReference type="NCBI Taxonomy" id="1986537"/>
    <lineage>
        <taxon>Bacteria</taxon>
        <taxon>Pseudomonadati</taxon>
        <taxon>Pseudomonadota</taxon>
        <taxon>Gammaproteobacteria</taxon>
        <taxon>Pseudomonadales</taxon>
        <taxon>Pseudomonadaceae</taxon>
        <taxon>Azotobacter</taxon>
    </lineage>
</organism>
<feature type="domain" description="2Fe-2S ferredoxin-type" evidence="3">
    <location>
        <begin position="1"/>
        <end position="93"/>
    </location>
</feature>
<dbReference type="PANTHER" id="PTHR47354">
    <property type="entry name" value="NADH OXIDOREDUCTASE HCR"/>
    <property type="match status" value="1"/>
</dbReference>
<evidence type="ECO:0000313" key="5">
    <source>
        <dbReference type="EMBL" id="MFC2972824.1"/>
    </source>
</evidence>
<keyword evidence="1" id="KW-0479">Metal-binding</keyword>
<dbReference type="InterPro" id="IPR012675">
    <property type="entry name" value="Beta-grasp_dom_sf"/>
</dbReference>
<dbReference type="Pfam" id="PF00175">
    <property type="entry name" value="NAD_binding_1"/>
    <property type="match status" value="1"/>
</dbReference>
<keyword evidence="6" id="KW-1185">Reference proteome</keyword>
<protein>
    <submittedName>
        <fullName evidence="5">CDP-6-deoxy-delta-3,4-glucoseen reductase</fullName>
    </submittedName>
</protein>
<dbReference type="Gene3D" id="3.10.20.30">
    <property type="match status" value="1"/>
</dbReference>
<dbReference type="InterPro" id="IPR008333">
    <property type="entry name" value="Cbr1-like_FAD-bd_dom"/>
</dbReference>
<dbReference type="InterPro" id="IPR050415">
    <property type="entry name" value="MRET"/>
</dbReference>
<evidence type="ECO:0000259" key="3">
    <source>
        <dbReference type="PROSITE" id="PS51085"/>
    </source>
</evidence>
<sequence length="333" mass="36296">MKFHVDIQPSGQTFGLDAGRTILDGALAEGLMLRHSCRTGACGSCKGKIASGSVDHGESPLSVLPEAERAAGLALFCCARPTSDLVIDAPEVTALRGVTVQQMGVRVASIDRAGDDVAIVRLMLPPGSRFDYYAGQYAQVLLKDGSRRSYSMATRAAADGQIEWHIRRVPGGAFSGFVFDGLKPKTVLRLEGPFGSFYLRDGSGPLVFLATGTGFAPIRALLEELRERAANRPVHLYWGGRRRQDLYRHDELFALQAELPWLQYTPVLSRPSAACDWQGATGHVQDRVLEDFASLKDAEVYACGSPAMIDAARRLFVAERQLEEGRFYADAFV</sequence>
<keyword evidence="1" id="KW-0411">Iron-sulfur</keyword>
<dbReference type="PROSITE" id="PS00197">
    <property type="entry name" value="2FE2S_FER_1"/>
    <property type="match status" value="1"/>
</dbReference>
<dbReference type="PROSITE" id="PS51085">
    <property type="entry name" value="2FE2S_FER_2"/>
    <property type="match status" value="1"/>
</dbReference>
<dbReference type="InterPro" id="IPR017938">
    <property type="entry name" value="Riboflavin_synthase-like_b-brl"/>
</dbReference>
<comment type="cofactor">
    <cofactor evidence="2">
        <name>[2Fe-2S] cluster</name>
        <dbReference type="ChEBI" id="CHEBI:190135"/>
    </cofactor>
</comment>
<dbReference type="InterPro" id="IPR001041">
    <property type="entry name" value="2Fe-2S_ferredoxin-type"/>
</dbReference>
<proteinExistence type="predicted"/>
<gene>
    <name evidence="5" type="ORF">ACFOJE_11450</name>
</gene>